<proteinExistence type="predicted"/>
<reference evidence="1" key="1">
    <citation type="journal article" date="2021" name="Proc. Natl. Acad. Sci. U.S.A.">
        <title>A Catalog of Tens of Thousands of Viruses from Human Metagenomes Reveals Hidden Associations with Chronic Diseases.</title>
        <authorList>
            <person name="Tisza M.J."/>
            <person name="Buck C.B."/>
        </authorList>
    </citation>
    <scope>NUCLEOTIDE SEQUENCE</scope>
    <source>
        <strain evidence="1">CtX581</strain>
    </source>
</reference>
<evidence type="ECO:0000313" key="1">
    <source>
        <dbReference type="EMBL" id="DAD80399.1"/>
    </source>
</evidence>
<accession>A0A8S5ME90</accession>
<name>A0A8S5ME90_9CAUD</name>
<sequence length="39" mass="4830">MIYRYNYYVLFYGDVLGFDRRRSALTAIRRLRLRKNVIS</sequence>
<organism evidence="1">
    <name type="scientific">Siphoviridae sp. ctX581</name>
    <dbReference type="NCBI Taxonomy" id="2826365"/>
    <lineage>
        <taxon>Viruses</taxon>
        <taxon>Duplodnaviria</taxon>
        <taxon>Heunggongvirae</taxon>
        <taxon>Uroviricota</taxon>
        <taxon>Caudoviricetes</taxon>
    </lineage>
</organism>
<dbReference type="EMBL" id="BK014883">
    <property type="protein sequence ID" value="DAD80399.1"/>
    <property type="molecule type" value="Genomic_DNA"/>
</dbReference>
<protein>
    <submittedName>
        <fullName evidence="1">Uncharacterized protein</fullName>
    </submittedName>
</protein>